<keyword evidence="1" id="KW-0812">Transmembrane</keyword>
<evidence type="ECO:0000313" key="3">
    <source>
        <dbReference type="WBParaSite" id="PTRK_0000148500.1"/>
    </source>
</evidence>
<feature type="transmembrane region" description="Helical" evidence="1">
    <location>
        <begin position="242"/>
        <end position="267"/>
    </location>
</feature>
<proteinExistence type="predicted"/>
<accession>A0A0N4Z3I7</accession>
<name>A0A0N4Z3I7_PARTI</name>
<dbReference type="Proteomes" id="UP000038045">
    <property type="component" value="Unplaced"/>
</dbReference>
<dbReference type="AlphaFoldDB" id="A0A0N4Z3I7"/>
<organism evidence="2 3">
    <name type="scientific">Parastrongyloides trichosuri</name>
    <name type="common">Possum-specific nematode worm</name>
    <dbReference type="NCBI Taxonomy" id="131310"/>
    <lineage>
        <taxon>Eukaryota</taxon>
        <taxon>Metazoa</taxon>
        <taxon>Ecdysozoa</taxon>
        <taxon>Nematoda</taxon>
        <taxon>Chromadorea</taxon>
        <taxon>Rhabditida</taxon>
        <taxon>Tylenchina</taxon>
        <taxon>Panagrolaimomorpha</taxon>
        <taxon>Strongyloidoidea</taxon>
        <taxon>Strongyloididae</taxon>
        <taxon>Parastrongyloides</taxon>
    </lineage>
</organism>
<sequence>MENLLSRAFFDSIYTTLLSKSGKGHYNGNKIIKFDKAKGTIESGGSTTGCSNIYSKEFNLSLTFARILTNPADLLSVFLILLYLSQTHFPKFQKIDGDYEAKCPLVSLKIANISYEDTLNDHVKRNVTFINIGDDNVNTLNEYKVNPKVYSINNSVEKEVLILKNDDCDDIIYLNEPDEKDYNPNNLEDIEEEKEDDKEIKDLLGQISKDNNKIEDEEMNNEIKSSVLIHKYKFTYGFCKRLFDIFLTISLSITFISSFLELLIMFATQYLCQK</sequence>
<keyword evidence="1" id="KW-1133">Transmembrane helix</keyword>
<dbReference type="WBParaSite" id="PTRK_0000148500.1">
    <property type="protein sequence ID" value="PTRK_0000148500.1"/>
    <property type="gene ID" value="PTRK_0000148500"/>
</dbReference>
<protein>
    <submittedName>
        <fullName evidence="3">Tub domain-containing protein</fullName>
    </submittedName>
</protein>
<evidence type="ECO:0000313" key="2">
    <source>
        <dbReference type="Proteomes" id="UP000038045"/>
    </source>
</evidence>
<reference evidence="3" key="1">
    <citation type="submission" date="2017-02" db="UniProtKB">
        <authorList>
            <consortium name="WormBaseParasite"/>
        </authorList>
    </citation>
    <scope>IDENTIFICATION</scope>
</reference>
<evidence type="ECO:0000256" key="1">
    <source>
        <dbReference type="SAM" id="Phobius"/>
    </source>
</evidence>
<keyword evidence="1" id="KW-0472">Membrane</keyword>
<keyword evidence="2" id="KW-1185">Reference proteome</keyword>